<evidence type="ECO:0000313" key="3">
    <source>
        <dbReference type="Proteomes" id="UP000250088"/>
    </source>
</evidence>
<evidence type="ECO:0000259" key="1">
    <source>
        <dbReference type="Pfam" id="PF00582"/>
    </source>
</evidence>
<dbReference type="RefSeq" id="WP_086889390.1">
    <property type="nucleotide sequence ID" value="NZ_CP019893.1"/>
</dbReference>
<dbReference type="InterPro" id="IPR014729">
    <property type="entry name" value="Rossmann-like_a/b/a_fold"/>
</dbReference>
<dbReference type="KEGG" id="naj:B1756_15640"/>
<proteinExistence type="predicted"/>
<dbReference type="SUPFAM" id="SSF52402">
    <property type="entry name" value="Adenine nucleotide alpha hydrolases-like"/>
    <property type="match status" value="1"/>
</dbReference>
<dbReference type="GeneID" id="32895535"/>
<feature type="domain" description="UspA" evidence="1">
    <location>
        <begin position="3"/>
        <end position="142"/>
    </location>
</feature>
<name>A0A2Z2HW39_9EURY</name>
<gene>
    <name evidence="2" type="ORF">B1756_15640</name>
</gene>
<dbReference type="AlphaFoldDB" id="A0A2Z2HW39"/>
<dbReference type="OrthoDB" id="342236at2157"/>
<dbReference type="Pfam" id="PF00582">
    <property type="entry name" value="Usp"/>
    <property type="match status" value="1"/>
</dbReference>
<sequence length="147" mass="15603">MDAILVVLLDESPDEELLAAANRHCLGTDTTAVVSRFVDEARYQSSLQQDVRSGNDLEDVDDLEERARETAAAVASQAFDDAVETSALGVVGTLPESVLETAAESDCGQVFLTGRRRSPVGKAVFGDVAQQIMLEFDGPVTITTVGS</sequence>
<dbReference type="EMBL" id="CP019893">
    <property type="protein sequence ID" value="ARS91023.1"/>
    <property type="molecule type" value="Genomic_DNA"/>
</dbReference>
<evidence type="ECO:0000313" key="2">
    <source>
        <dbReference type="EMBL" id="ARS91023.1"/>
    </source>
</evidence>
<dbReference type="Gene3D" id="3.40.50.620">
    <property type="entry name" value="HUPs"/>
    <property type="match status" value="1"/>
</dbReference>
<accession>A0A2Z2HW39</accession>
<keyword evidence="3" id="KW-1185">Reference proteome</keyword>
<protein>
    <submittedName>
        <fullName evidence="2">Universal stress protein UspA</fullName>
    </submittedName>
</protein>
<organism evidence="2 3">
    <name type="scientific">Natrarchaeobaculum aegyptiacum</name>
    <dbReference type="NCBI Taxonomy" id="745377"/>
    <lineage>
        <taxon>Archaea</taxon>
        <taxon>Methanobacteriati</taxon>
        <taxon>Methanobacteriota</taxon>
        <taxon>Stenosarchaea group</taxon>
        <taxon>Halobacteria</taxon>
        <taxon>Halobacteriales</taxon>
        <taxon>Natrialbaceae</taxon>
        <taxon>Natrarchaeobaculum</taxon>
    </lineage>
</organism>
<dbReference type="Proteomes" id="UP000250088">
    <property type="component" value="Chromosome"/>
</dbReference>
<reference evidence="3" key="1">
    <citation type="submission" date="2017-02" db="EMBL/GenBank/DDBJ databases">
        <title>Natronthermophilus aegyptiacus gen. nov.,sp. nov., an aerobic, extremely halophilic alkalithermophilic archaeon isolated from the athalassohaline Wadi An Natrun, Egypt.</title>
        <authorList>
            <person name="Zhao B."/>
        </authorList>
    </citation>
    <scope>NUCLEOTIDE SEQUENCE [LARGE SCALE GENOMIC DNA]</scope>
    <source>
        <strain evidence="3">JW/NM-HA 15</strain>
    </source>
</reference>
<dbReference type="InterPro" id="IPR006016">
    <property type="entry name" value="UspA"/>
</dbReference>